<evidence type="ECO:0000256" key="1">
    <source>
        <dbReference type="SAM" id="Phobius"/>
    </source>
</evidence>
<feature type="transmembrane region" description="Helical" evidence="1">
    <location>
        <begin position="90"/>
        <end position="109"/>
    </location>
</feature>
<feature type="transmembrane region" description="Helical" evidence="1">
    <location>
        <begin position="115"/>
        <end position="135"/>
    </location>
</feature>
<accession>A0ABU7LW60</accession>
<dbReference type="EMBL" id="JAZDRO010000001">
    <property type="protein sequence ID" value="MEE2565517.1"/>
    <property type="molecule type" value="Genomic_DNA"/>
</dbReference>
<gene>
    <name evidence="2" type="ORF">V0U35_02395</name>
</gene>
<feature type="transmembrane region" description="Helical" evidence="1">
    <location>
        <begin position="56"/>
        <end position="78"/>
    </location>
</feature>
<dbReference type="InterPro" id="IPR018750">
    <property type="entry name" value="DUF2306_membrane"/>
</dbReference>
<organism evidence="2 3">
    <name type="scientific">Hyphobacterium marinum</name>
    <dbReference type="NCBI Taxonomy" id="3116574"/>
    <lineage>
        <taxon>Bacteria</taxon>
        <taxon>Pseudomonadati</taxon>
        <taxon>Pseudomonadota</taxon>
        <taxon>Alphaproteobacteria</taxon>
        <taxon>Maricaulales</taxon>
        <taxon>Maricaulaceae</taxon>
        <taxon>Hyphobacterium</taxon>
    </lineage>
</organism>
<comment type="caution">
    <text evidence="2">The sequence shown here is derived from an EMBL/GenBank/DDBJ whole genome shotgun (WGS) entry which is preliminary data.</text>
</comment>
<dbReference type="RefSeq" id="WP_330195052.1">
    <property type="nucleotide sequence ID" value="NZ_JAZDRO010000001.1"/>
</dbReference>
<evidence type="ECO:0000313" key="3">
    <source>
        <dbReference type="Proteomes" id="UP001310692"/>
    </source>
</evidence>
<reference evidence="2 3" key="1">
    <citation type="submission" date="2024-01" db="EMBL/GenBank/DDBJ databases">
        <title>Hyphobacterium bacterium isolated from marine sediment.</title>
        <authorList>
            <person name="Zhao S."/>
        </authorList>
    </citation>
    <scope>NUCLEOTIDE SEQUENCE [LARGE SCALE GENOMIC DNA]</scope>
    <source>
        <strain evidence="2 3">Y60-23</strain>
    </source>
</reference>
<keyword evidence="1" id="KW-1133">Transmembrane helix</keyword>
<keyword evidence="1" id="KW-0472">Membrane</keyword>
<dbReference type="Pfam" id="PF10067">
    <property type="entry name" value="DUF2306"/>
    <property type="match status" value="1"/>
</dbReference>
<sequence length="176" mass="18902">MTSLRHLAIGFVLLTVVVGAALWQATGDNFPAVLAGMANSYKGIQFNLAPLFEANWVIQIHVAAAMSALVLGAVQLAAPKGTLPHRTLGYVWAVLMVTTAISAIFIREINGGDFSFIHIFVPLTLLGLVGVIANARKMKTEKHRNAVLGLFFGALLLPGLFAFMPGRLMWQIVFSG</sequence>
<proteinExistence type="predicted"/>
<evidence type="ECO:0000313" key="2">
    <source>
        <dbReference type="EMBL" id="MEE2565517.1"/>
    </source>
</evidence>
<name>A0ABU7LW60_9PROT</name>
<protein>
    <submittedName>
        <fullName evidence="2">DUF2306 domain-containing protein</fullName>
    </submittedName>
</protein>
<feature type="transmembrane region" description="Helical" evidence="1">
    <location>
        <begin position="147"/>
        <end position="170"/>
    </location>
</feature>
<keyword evidence="3" id="KW-1185">Reference proteome</keyword>
<keyword evidence="1" id="KW-0812">Transmembrane</keyword>
<dbReference type="Proteomes" id="UP001310692">
    <property type="component" value="Unassembled WGS sequence"/>
</dbReference>